<feature type="transmembrane region" description="Helical" evidence="9">
    <location>
        <begin position="260"/>
        <end position="281"/>
    </location>
</feature>
<dbReference type="RefSeq" id="WP_066487266.1">
    <property type="nucleotide sequence ID" value="NZ_CP013389.1"/>
</dbReference>
<reference evidence="10 11" key="1">
    <citation type="submission" date="2015-12" db="EMBL/GenBank/DDBJ databases">
        <title>Diversity of Burkholderia near neighbor genomes.</title>
        <authorList>
            <person name="Sahl J."/>
            <person name="Wagner D."/>
            <person name="Keim P."/>
        </authorList>
    </citation>
    <scope>NUCLEOTIDE SEQUENCE [LARGE SCALE GENOMIC DNA]</scope>
    <source>
        <strain evidence="10 11">BDU8</strain>
    </source>
</reference>
<organism evidence="10 11">
    <name type="scientific">Burkholderia mayonis</name>
    <dbReference type="NCBI Taxonomy" id="1385591"/>
    <lineage>
        <taxon>Bacteria</taxon>
        <taxon>Pseudomonadati</taxon>
        <taxon>Pseudomonadota</taxon>
        <taxon>Betaproteobacteria</taxon>
        <taxon>Burkholderiales</taxon>
        <taxon>Burkholderiaceae</taxon>
        <taxon>Burkholderia</taxon>
        <taxon>pseudomallei group</taxon>
    </lineage>
</organism>
<feature type="transmembrane region" description="Helical" evidence="9">
    <location>
        <begin position="193"/>
        <end position="215"/>
    </location>
</feature>
<dbReference type="GO" id="GO:0015105">
    <property type="term" value="F:arsenite transmembrane transporter activity"/>
    <property type="evidence" value="ECO:0007669"/>
    <property type="project" value="TreeGrafter"/>
</dbReference>
<evidence type="ECO:0000313" key="11">
    <source>
        <dbReference type="Proteomes" id="UP000067711"/>
    </source>
</evidence>
<dbReference type="PIRSF" id="PIRSF005508">
    <property type="entry name" value="Acr3"/>
    <property type="match status" value="1"/>
</dbReference>
<keyword evidence="5 8" id="KW-0812">Transmembrane</keyword>
<feature type="transmembrane region" description="Helical" evidence="9">
    <location>
        <begin position="128"/>
        <end position="147"/>
    </location>
</feature>
<dbReference type="EMBL" id="CP013389">
    <property type="protein sequence ID" value="AOJ08960.1"/>
    <property type="molecule type" value="Genomic_DNA"/>
</dbReference>
<feature type="transmembrane region" description="Helical" evidence="9">
    <location>
        <begin position="293"/>
        <end position="315"/>
    </location>
</feature>
<dbReference type="GO" id="GO:0005886">
    <property type="term" value="C:plasma membrane"/>
    <property type="evidence" value="ECO:0007669"/>
    <property type="project" value="UniProtKB-SubCell"/>
</dbReference>
<comment type="subcellular location">
    <subcellularLocation>
        <location evidence="1 8">Cell membrane</location>
        <topology evidence="1 8">Multi-pass membrane protein</topology>
    </subcellularLocation>
</comment>
<dbReference type="Gene3D" id="1.20.1530.20">
    <property type="match status" value="1"/>
</dbReference>
<dbReference type="PANTHER" id="PTHR43057">
    <property type="entry name" value="ARSENITE EFFLUX TRANSPORTER"/>
    <property type="match status" value="1"/>
</dbReference>
<proteinExistence type="inferred from homology"/>
<feature type="transmembrane region" description="Helical" evidence="9">
    <location>
        <begin position="93"/>
        <end position="116"/>
    </location>
</feature>
<dbReference type="InterPro" id="IPR002657">
    <property type="entry name" value="BilAc:Na_symport/Acr3"/>
</dbReference>
<comment type="similarity">
    <text evidence="2 8">Belongs to the arsenical resistance-3 (ACR3) (TC 2.A.59) family.</text>
</comment>
<dbReference type="PANTHER" id="PTHR43057:SF1">
    <property type="entry name" value="ARSENICAL-RESISTANCE PROTEIN 3"/>
    <property type="match status" value="1"/>
</dbReference>
<evidence type="ECO:0000256" key="5">
    <source>
        <dbReference type="ARBA" id="ARBA00022692"/>
    </source>
</evidence>
<evidence type="ECO:0000256" key="3">
    <source>
        <dbReference type="ARBA" id="ARBA00022448"/>
    </source>
</evidence>
<evidence type="ECO:0000256" key="9">
    <source>
        <dbReference type="SAM" id="Phobius"/>
    </source>
</evidence>
<dbReference type="InterPro" id="IPR038770">
    <property type="entry name" value="Na+/solute_symporter_sf"/>
</dbReference>
<feature type="transmembrane region" description="Helical" evidence="9">
    <location>
        <begin position="21"/>
        <end position="40"/>
    </location>
</feature>
<feature type="transmembrane region" description="Helical" evidence="9">
    <location>
        <begin position="227"/>
        <end position="248"/>
    </location>
</feature>
<dbReference type="NCBIfam" id="TIGR00832">
    <property type="entry name" value="acr3"/>
    <property type="match status" value="1"/>
</dbReference>
<accession>A0A1B4FZ67</accession>
<feature type="transmembrane region" description="Helical" evidence="9">
    <location>
        <begin position="52"/>
        <end position="72"/>
    </location>
</feature>
<evidence type="ECO:0000256" key="7">
    <source>
        <dbReference type="ARBA" id="ARBA00023136"/>
    </source>
</evidence>
<dbReference type="GO" id="GO:0015297">
    <property type="term" value="F:antiporter activity"/>
    <property type="evidence" value="ECO:0007669"/>
    <property type="project" value="UniProtKB-UniRule"/>
</dbReference>
<evidence type="ECO:0000256" key="2">
    <source>
        <dbReference type="ARBA" id="ARBA00010110"/>
    </source>
</evidence>
<dbReference type="GO" id="GO:0015104">
    <property type="term" value="F:antimonite transmembrane transporter activity"/>
    <property type="evidence" value="ECO:0007669"/>
    <property type="project" value="TreeGrafter"/>
</dbReference>
<gene>
    <name evidence="10" type="ORF">WS71_16315</name>
</gene>
<sequence>MSSVERRAAAARPAIGFFERYLTAWVALCIVAGIVLGQWLPGVFQAIGRMEVAQVNLPVGLLIWVMIVPMLIKIDFGAMSQVGRHWRGIGVTLAVNWLVKPFSMAFLGWLFVRHLFARWLPADQLDSYVAGLILLAAAPCTAMVFVWSQLCKGDPYFTLSQVALNDAIMIIAFAPLVALLLGLSAITVPWDTLIVSVGLYIVVPVIVAQLARRVLLAAGAATLQRAVAALGPWSICALLATLVLLFAFQGRAIVDEPLVIALLAVPILVQVFFNSGLAYLLNRRFRVAHCVAGPSSLIGASNFFELAVATAISLFGFQSGAALATVVGVLIEVPVMLLVVGVVNRSRHWYESHA</sequence>
<dbReference type="InterPro" id="IPR004706">
    <property type="entry name" value="Arsenical-R_Acr3"/>
</dbReference>
<name>A0A1B4FZ67_9BURK</name>
<dbReference type="AlphaFoldDB" id="A0A1B4FZ67"/>
<keyword evidence="6 8" id="KW-1133">Transmembrane helix</keyword>
<keyword evidence="3 8" id="KW-0813">Transport</keyword>
<feature type="transmembrane region" description="Helical" evidence="9">
    <location>
        <begin position="321"/>
        <end position="343"/>
    </location>
</feature>
<dbReference type="Proteomes" id="UP000067711">
    <property type="component" value="Chromosome 1"/>
</dbReference>
<evidence type="ECO:0000313" key="10">
    <source>
        <dbReference type="EMBL" id="AOJ08960.1"/>
    </source>
</evidence>
<keyword evidence="7 8" id="KW-0472">Membrane</keyword>
<evidence type="ECO:0000256" key="8">
    <source>
        <dbReference type="PIRNR" id="PIRNR005508"/>
    </source>
</evidence>
<keyword evidence="4 8" id="KW-1003">Cell membrane</keyword>
<evidence type="ECO:0000256" key="6">
    <source>
        <dbReference type="ARBA" id="ARBA00022989"/>
    </source>
</evidence>
<protein>
    <submittedName>
        <fullName evidence="10">Arsenic transporter</fullName>
    </submittedName>
</protein>
<evidence type="ECO:0000256" key="4">
    <source>
        <dbReference type="ARBA" id="ARBA00022475"/>
    </source>
</evidence>
<evidence type="ECO:0000256" key="1">
    <source>
        <dbReference type="ARBA" id="ARBA00004651"/>
    </source>
</evidence>
<dbReference type="Pfam" id="PF01758">
    <property type="entry name" value="SBF"/>
    <property type="match status" value="1"/>
</dbReference>
<feature type="transmembrane region" description="Helical" evidence="9">
    <location>
        <begin position="167"/>
        <end position="187"/>
    </location>
</feature>